<feature type="transmembrane region" description="Helical" evidence="1">
    <location>
        <begin position="42"/>
        <end position="66"/>
    </location>
</feature>
<feature type="transmembrane region" description="Helical" evidence="1">
    <location>
        <begin position="120"/>
        <end position="146"/>
    </location>
</feature>
<keyword evidence="1" id="KW-1133">Transmembrane helix</keyword>
<dbReference type="Pfam" id="PF20357">
    <property type="entry name" value="DUF6652"/>
    <property type="match status" value="1"/>
</dbReference>
<reference evidence="2 3" key="1">
    <citation type="submission" date="2020-07" db="EMBL/GenBank/DDBJ databases">
        <title>A new beta-1,3-glucan-decomposing anaerobic bacterium isolated from anoxic soil subjected to biological soil disinfestation.</title>
        <authorList>
            <person name="Ueki A."/>
            <person name="Tonouchi A."/>
        </authorList>
    </citation>
    <scope>NUCLEOTIDE SEQUENCE [LARGE SCALE GENOMIC DNA]</scope>
    <source>
        <strain evidence="2 3">TW1</strain>
    </source>
</reference>
<keyword evidence="1" id="KW-0812">Transmembrane</keyword>
<proteinExistence type="predicted"/>
<keyword evidence="1" id="KW-0472">Membrane</keyword>
<organism evidence="2 3">
    <name type="scientific">Clostridium fungisolvens</name>
    <dbReference type="NCBI Taxonomy" id="1604897"/>
    <lineage>
        <taxon>Bacteria</taxon>
        <taxon>Bacillati</taxon>
        <taxon>Bacillota</taxon>
        <taxon>Clostridia</taxon>
        <taxon>Eubacteriales</taxon>
        <taxon>Clostridiaceae</taxon>
        <taxon>Clostridium</taxon>
    </lineage>
</organism>
<dbReference type="EMBL" id="BLZR01000001">
    <property type="protein sequence ID" value="GFP77006.1"/>
    <property type="molecule type" value="Genomic_DNA"/>
</dbReference>
<evidence type="ECO:0000256" key="1">
    <source>
        <dbReference type="SAM" id="Phobius"/>
    </source>
</evidence>
<gene>
    <name evidence="2" type="ORF">bsdtw1_03119</name>
</gene>
<feature type="transmembrane region" description="Helical" evidence="1">
    <location>
        <begin position="12"/>
        <end position="30"/>
    </location>
</feature>
<accession>A0A6V8SJS4</accession>
<dbReference type="RefSeq" id="WP_183278402.1">
    <property type="nucleotide sequence ID" value="NZ_BLZR01000001.1"/>
</dbReference>
<dbReference type="Proteomes" id="UP000580568">
    <property type="component" value="Unassembled WGS sequence"/>
</dbReference>
<dbReference type="InterPro" id="IPR046594">
    <property type="entry name" value="DUF6652"/>
</dbReference>
<protein>
    <submittedName>
        <fullName evidence="2">Uncharacterized protein</fullName>
    </submittedName>
</protein>
<feature type="transmembrane region" description="Helical" evidence="1">
    <location>
        <begin position="158"/>
        <end position="180"/>
    </location>
</feature>
<name>A0A6V8SJS4_9CLOT</name>
<keyword evidence="3" id="KW-1185">Reference proteome</keyword>
<evidence type="ECO:0000313" key="2">
    <source>
        <dbReference type="EMBL" id="GFP77006.1"/>
    </source>
</evidence>
<feature type="transmembrane region" description="Helical" evidence="1">
    <location>
        <begin position="87"/>
        <end position="108"/>
    </location>
</feature>
<comment type="caution">
    <text evidence="2">The sequence shown here is derived from an EMBL/GenBank/DDBJ whole genome shotgun (WGS) entry which is preliminary data.</text>
</comment>
<dbReference type="AlphaFoldDB" id="A0A6V8SJS4"/>
<sequence>MKNVKNTLIGLYFNLFMVVLSLILLLRGLIHGNTGNWLKWILVFALISSEILNIVFAGINTVNSFILFKNSDYNSMRKNMKALKFGVIPYFVINFIIYGLLFLLFFAASRGLILFTPIPFLFLIPVFFAYLTVIFTSSYGLGFSLILYKEKMISTGKLVLHIILQLCFVLDVLDTIILLAKNKTVKISG</sequence>
<evidence type="ECO:0000313" key="3">
    <source>
        <dbReference type="Proteomes" id="UP000580568"/>
    </source>
</evidence>